<sequence>MLSSTIVATLAKEPTGVKLGRRRSAHVRANNRFSSTFSRFWLSPQIHCHPGREAFRSRTKS</sequence>
<keyword evidence="2" id="KW-1185">Reference proteome</keyword>
<comment type="caution">
    <text evidence="1">The sequence shown here is derived from an EMBL/GenBank/DDBJ whole genome shotgun (WGS) entry which is preliminary data.</text>
</comment>
<evidence type="ECO:0000313" key="1">
    <source>
        <dbReference type="EMBL" id="KRX46080.1"/>
    </source>
</evidence>
<reference evidence="1 2" key="1">
    <citation type="submission" date="2015-01" db="EMBL/GenBank/DDBJ databases">
        <title>Evolution of Trichinella species and genotypes.</title>
        <authorList>
            <person name="Korhonen P.K."/>
            <person name="Edoardo P."/>
            <person name="Giuseppe L.R."/>
            <person name="Gasser R.B."/>
        </authorList>
    </citation>
    <scope>NUCLEOTIDE SEQUENCE [LARGE SCALE GENOMIC DNA]</scope>
    <source>
        <strain evidence="1">ISS417</strain>
    </source>
</reference>
<dbReference type="Proteomes" id="UP000055048">
    <property type="component" value="Unassembled WGS sequence"/>
</dbReference>
<name>A0A0V0U4A4_9BILA</name>
<proteinExistence type="predicted"/>
<accession>A0A0V0U4A4</accession>
<evidence type="ECO:0000313" key="2">
    <source>
        <dbReference type="Proteomes" id="UP000055048"/>
    </source>
</evidence>
<gene>
    <name evidence="1" type="ORF">T05_1542</name>
</gene>
<protein>
    <submittedName>
        <fullName evidence="1">Uncharacterized protein</fullName>
    </submittedName>
</protein>
<dbReference type="EMBL" id="JYDJ01000064">
    <property type="protein sequence ID" value="KRX46080.1"/>
    <property type="molecule type" value="Genomic_DNA"/>
</dbReference>
<dbReference type="AlphaFoldDB" id="A0A0V0U4A4"/>
<organism evidence="1 2">
    <name type="scientific">Trichinella murrelli</name>
    <dbReference type="NCBI Taxonomy" id="144512"/>
    <lineage>
        <taxon>Eukaryota</taxon>
        <taxon>Metazoa</taxon>
        <taxon>Ecdysozoa</taxon>
        <taxon>Nematoda</taxon>
        <taxon>Enoplea</taxon>
        <taxon>Dorylaimia</taxon>
        <taxon>Trichinellida</taxon>
        <taxon>Trichinellidae</taxon>
        <taxon>Trichinella</taxon>
    </lineage>
</organism>
<dbReference type="STRING" id="144512.A0A0V0U4A4"/>